<evidence type="ECO:0000313" key="3">
    <source>
        <dbReference type="Proteomes" id="UP000447434"/>
    </source>
</evidence>
<protein>
    <submittedName>
        <fullName evidence="2">Uncharacterized protein</fullName>
    </submittedName>
</protein>
<proteinExistence type="predicted"/>
<keyword evidence="1" id="KW-1133">Transmembrane helix</keyword>
<sequence>MSHYPPKMMIKLYLLLCHLRQTLLRVTNHPLTLFLSLLIANGYPFFVGYNYISQYHAYYLLFCYYLA</sequence>
<feature type="transmembrane region" description="Helical" evidence="1">
    <location>
        <begin position="34"/>
        <end position="52"/>
    </location>
</feature>
<keyword evidence="1" id="KW-0812">Transmembrane</keyword>
<accession>A0A6A4QBZ2</accession>
<keyword evidence="1" id="KW-0472">Membrane</keyword>
<gene>
    <name evidence="2" type="ORF">Lalb_Chr06g0163101</name>
</gene>
<comment type="caution">
    <text evidence="2">The sequence shown here is derived from an EMBL/GenBank/DDBJ whole genome shotgun (WGS) entry which is preliminary data.</text>
</comment>
<dbReference type="Proteomes" id="UP000447434">
    <property type="component" value="Chromosome 6"/>
</dbReference>
<dbReference type="EMBL" id="WOCE01000006">
    <property type="protein sequence ID" value="KAE9611498.1"/>
    <property type="molecule type" value="Genomic_DNA"/>
</dbReference>
<evidence type="ECO:0000256" key="1">
    <source>
        <dbReference type="SAM" id="Phobius"/>
    </source>
</evidence>
<organism evidence="2 3">
    <name type="scientific">Lupinus albus</name>
    <name type="common">White lupine</name>
    <name type="synonym">Lupinus termis</name>
    <dbReference type="NCBI Taxonomy" id="3870"/>
    <lineage>
        <taxon>Eukaryota</taxon>
        <taxon>Viridiplantae</taxon>
        <taxon>Streptophyta</taxon>
        <taxon>Embryophyta</taxon>
        <taxon>Tracheophyta</taxon>
        <taxon>Spermatophyta</taxon>
        <taxon>Magnoliopsida</taxon>
        <taxon>eudicotyledons</taxon>
        <taxon>Gunneridae</taxon>
        <taxon>Pentapetalae</taxon>
        <taxon>rosids</taxon>
        <taxon>fabids</taxon>
        <taxon>Fabales</taxon>
        <taxon>Fabaceae</taxon>
        <taxon>Papilionoideae</taxon>
        <taxon>50 kb inversion clade</taxon>
        <taxon>genistoids sensu lato</taxon>
        <taxon>core genistoids</taxon>
        <taxon>Genisteae</taxon>
        <taxon>Lupinus</taxon>
    </lineage>
</organism>
<name>A0A6A4QBZ2_LUPAL</name>
<evidence type="ECO:0000313" key="2">
    <source>
        <dbReference type="EMBL" id="KAE9611498.1"/>
    </source>
</evidence>
<dbReference type="AlphaFoldDB" id="A0A6A4QBZ2"/>
<keyword evidence="3" id="KW-1185">Reference proteome</keyword>
<reference evidence="3" key="1">
    <citation type="journal article" date="2020" name="Nat. Commun.">
        <title>Genome sequence of the cluster root forming white lupin.</title>
        <authorList>
            <person name="Hufnagel B."/>
            <person name="Marques A."/>
            <person name="Soriano A."/>
            <person name="Marques L."/>
            <person name="Divol F."/>
            <person name="Doumas P."/>
            <person name="Sallet E."/>
            <person name="Mancinotti D."/>
            <person name="Carrere S."/>
            <person name="Marande W."/>
            <person name="Arribat S."/>
            <person name="Keller J."/>
            <person name="Huneau C."/>
            <person name="Blein T."/>
            <person name="Aime D."/>
            <person name="Laguerre M."/>
            <person name="Taylor J."/>
            <person name="Schubert V."/>
            <person name="Nelson M."/>
            <person name="Geu-Flores F."/>
            <person name="Crespi M."/>
            <person name="Gallardo-Guerrero K."/>
            <person name="Delaux P.-M."/>
            <person name="Salse J."/>
            <person name="Berges H."/>
            <person name="Guyot R."/>
            <person name="Gouzy J."/>
            <person name="Peret B."/>
        </authorList>
    </citation>
    <scope>NUCLEOTIDE SEQUENCE [LARGE SCALE GENOMIC DNA]</scope>
    <source>
        <strain evidence="3">cv. Amiga</strain>
    </source>
</reference>